<dbReference type="InterPro" id="IPR036390">
    <property type="entry name" value="WH_DNA-bd_sf"/>
</dbReference>
<dbReference type="PANTHER" id="PTHR30136:SF35">
    <property type="entry name" value="HTH-TYPE TRANSCRIPTIONAL REGULATOR RV1719"/>
    <property type="match status" value="1"/>
</dbReference>
<evidence type="ECO:0000313" key="6">
    <source>
        <dbReference type="EMBL" id="MVQ29989.1"/>
    </source>
</evidence>
<dbReference type="SUPFAM" id="SSF46785">
    <property type="entry name" value="Winged helix' DNA-binding domain"/>
    <property type="match status" value="1"/>
</dbReference>
<dbReference type="PROSITE" id="PS51078">
    <property type="entry name" value="ICLR_ED"/>
    <property type="match status" value="1"/>
</dbReference>
<dbReference type="PANTHER" id="PTHR30136">
    <property type="entry name" value="HELIX-TURN-HELIX TRANSCRIPTIONAL REGULATOR, ICLR FAMILY"/>
    <property type="match status" value="1"/>
</dbReference>
<proteinExistence type="predicted"/>
<evidence type="ECO:0000256" key="2">
    <source>
        <dbReference type="ARBA" id="ARBA00023125"/>
    </source>
</evidence>
<feature type="domain" description="HTH iclR-type" evidence="4">
    <location>
        <begin position="10"/>
        <end position="71"/>
    </location>
</feature>
<dbReference type="EMBL" id="WSEL01000003">
    <property type="protein sequence ID" value="MVQ29989.1"/>
    <property type="molecule type" value="Genomic_DNA"/>
</dbReference>
<dbReference type="Pfam" id="PF09339">
    <property type="entry name" value="HTH_IclR"/>
    <property type="match status" value="1"/>
</dbReference>
<dbReference type="GO" id="GO:0003677">
    <property type="term" value="F:DNA binding"/>
    <property type="evidence" value="ECO:0007669"/>
    <property type="project" value="UniProtKB-KW"/>
</dbReference>
<keyword evidence="7" id="KW-1185">Reference proteome</keyword>
<evidence type="ECO:0000313" key="7">
    <source>
        <dbReference type="Proteomes" id="UP000469385"/>
    </source>
</evidence>
<dbReference type="InterPro" id="IPR005471">
    <property type="entry name" value="Tscrpt_reg_IclR_N"/>
</dbReference>
<protein>
    <submittedName>
        <fullName evidence="6">Helix-turn-helix domain-containing protein</fullName>
    </submittedName>
</protein>
<dbReference type="Gene3D" id="3.30.450.40">
    <property type="match status" value="1"/>
</dbReference>
<sequence>MAASATETSSGTVTRVLQLLTLIAQGEGEFGVKDVAQGLDLAPSTAHRLLNLLLADGFVARSNLRRYRIGPEFLRMARMALDGNDIVAAALEPMRAIVDACGETCLLAVYHPHRHTMSFVARVDSANPLRYRVRMHGVETLAWGATGRSILAFLPDPDIQQVIARAEISPGSGRKLSVTELKTDLAAIRARGYAVSRSQRITGAVGLSVPVYGEAGRMIGSLSVTVPEQRFRARDEARLGAALITASTDLSRALGVSGLERPADSARRASHVAQE</sequence>
<dbReference type="InterPro" id="IPR036388">
    <property type="entry name" value="WH-like_DNA-bd_sf"/>
</dbReference>
<keyword evidence="1" id="KW-0805">Transcription regulation</keyword>
<dbReference type="Gene3D" id="1.10.10.10">
    <property type="entry name" value="Winged helix-like DNA-binding domain superfamily/Winged helix DNA-binding domain"/>
    <property type="match status" value="1"/>
</dbReference>
<accession>A0A6N8IST7</accession>
<keyword evidence="2" id="KW-0238">DNA-binding</keyword>
<dbReference type="InterPro" id="IPR029016">
    <property type="entry name" value="GAF-like_dom_sf"/>
</dbReference>
<organism evidence="6 7">
    <name type="scientific">Ramlibacter pinisoli</name>
    <dbReference type="NCBI Taxonomy" id="2682844"/>
    <lineage>
        <taxon>Bacteria</taxon>
        <taxon>Pseudomonadati</taxon>
        <taxon>Pseudomonadota</taxon>
        <taxon>Betaproteobacteria</taxon>
        <taxon>Burkholderiales</taxon>
        <taxon>Comamonadaceae</taxon>
        <taxon>Ramlibacter</taxon>
    </lineage>
</organism>
<name>A0A6N8IST7_9BURK</name>
<dbReference type="Proteomes" id="UP000469385">
    <property type="component" value="Unassembled WGS sequence"/>
</dbReference>
<reference evidence="6 7" key="1">
    <citation type="submission" date="2019-12" db="EMBL/GenBank/DDBJ databases">
        <authorList>
            <person name="Huq M.A."/>
        </authorList>
    </citation>
    <scope>NUCLEOTIDE SEQUENCE [LARGE SCALE GENOMIC DNA]</scope>
    <source>
        <strain evidence="6 7">MAH-25</strain>
    </source>
</reference>
<evidence type="ECO:0000259" key="5">
    <source>
        <dbReference type="PROSITE" id="PS51078"/>
    </source>
</evidence>
<dbReference type="InterPro" id="IPR050707">
    <property type="entry name" value="HTH_MetabolicPath_Reg"/>
</dbReference>
<feature type="domain" description="IclR-ED" evidence="5">
    <location>
        <begin position="72"/>
        <end position="256"/>
    </location>
</feature>
<dbReference type="InterPro" id="IPR014757">
    <property type="entry name" value="Tscrpt_reg_IclR_C"/>
</dbReference>
<dbReference type="GO" id="GO:0045892">
    <property type="term" value="P:negative regulation of DNA-templated transcription"/>
    <property type="evidence" value="ECO:0007669"/>
    <property type="project" value="TreeGrafter"/>
</dbReference>
<dbReference type="GO" id="GO:0003700">
    <property type="term" value="F:DNA-binding transcription factor activity"/>
    <property type="evidence" value="ECO:0007669"/>
    <property type="project" value="TreeGrafter"/>
</dbReference>
<comment type="caution">
    <text evidence="6">The sequence shown here is derived from an EMBL/GenBank/DDBJ whole genome shotgun (WGS) entry which is preliminary data.</text>
</comment>
<keyword evidence="3" id="KW-0804">Transcription</keyword>
<evidence type="ECO:0000256" key="1">
    <source>
        <dbReference type="ARBA" id="ARBA00023015"/>
    </source>
</evidence>
<evidence type="ECO:0000259" key="4">
    <source>
        <dbReference type="PROSITE" id="PS51077"/>
    </source>
</evidence>
<dbReference type="SMART" id="SM00346">
    <property type="entry name" value="HTH_ICLR"/>
    <property type="match status" value="1"/>
</dbReference>
<dbReference type="Pfam" id="PF01614">
    <property type="entry name" value="IclR_C"/>
    <property type="match status" value="1"/>
</dbReference>
<dbReference type="PROSITE" id="PS51077">
    <property type="entry name" value="HTH_ICLR"/>
    <property type="match status" value="1"/>
</dbReference>
<dbReference type="AlphaFoldDB" id="A0A6N8IST7"/>
<dbReference type="SUPFAM" id="SSF55781">
    <property type="entry name" value="GAF domain-like"/>
    <property type="match status" value="1"/>
</dbReference>
<evidence type="ECO:0000256" key="3">
    <source>
        <dbReference type="ARBA" id="ARBA00023163"/>
    </source>
</evidence>
<gene>
    <name evidence="6" type="ORF">GON04_11050</name>
</gene>